<keyword evidence="3" id="KW-1185">Reference proteome</keyword>
<dbReference type="AlphaFoldDB" id="F0P0Y0"/>
<dbReference type="Pfam" id="PF01323">
    <property type="entry name" value="DSBA"/>
    <property type="match status" value="1"/>
</dbReference>
<sequence length="235" mass="26583">MKIEIWSDIMCPFCYIGKRNFEIALEKFKDKNHVQVEWKSFQLDPNLPDIAADSQADYLAKRKGMSIEQVEGLLQHVTQSAKAVGLDYQLDKAIMVNSFKAHRLIQKAKEKNIGDKAEEVFFQAFFIDSKNIADLEVLSQLGKKIGLSPTEIDEALSDDRFAYLVNQDIQEAQNLGINGVPFFVFDRKNGISGAQPPQAFVQTLEKAFAEWREKNPETKLEISTGEQCSIDGNCE</sequence>
<dbReference type="CDD" id="cd03024">
    <property type="entry name" value="DsbA_FrnE"/>
    <property type="match status" value="1"/>
</dbReference>
<dbReference type="EMBL" id="CP002455">
    <property type="protein sequence ID" value="ADX68564.1"/>
    <property type="molecule type" value="Genomic_DNA"/>
</dbReference>
<dbReference type="InterPro" id="IPR001853">
    <property type="entry name" value="DSBA-like_thioredoxin_dom"/>
</dbReference>
<evidence type="ECO:0000313" key="2">
    <source>
        <dbReference type="EMBL" id="ADX68564.1"/>
    </source>
</evidence>
<name>F0P0Y0_WEEVC</name>
<dbReference type="eggNOG" id="COG2761">
    <property type="taxonomic scope" value="Bacteria"/>
</dbReference>
<reference evidence="2 3" key="1">
    <citation type="journal article" date="2011" name="Stand. Genomic Sci.">
        <title>Complete genome sequence of Weeksella virosa type strain (9751).</title>
        <authorList>
            <person name="Lang E."/>
            <person name="Teshima H."/>
            <person name="Lucas S."/>
            <person name="Lapidus A."/>
            <person name="Hammon N."/>
            <person name="Deshpande S."/>
            <person name="Nolan M."/>
            <person name="Cheng J.F."/>
            <person name="Pitluck S."/>
            <person name="Liolios K."/>
            <person name="Pagani I."/>
            <person name="Mikhailova N."/>
            <person name="Ivanova N."/>
            <person name="Mavromatis K."/>
            <person name="Pati A."/>
            <person name="Tapia R."/>
            <person name="Han C."/>
            <person name="Goodwin L."/>
            <person name="Chen A."/>
            <person name="Palaniappan K."/>
            <person name="Land M."/>
            <person name="Hauser L."/>
            <person name="Chang Y.J."/>
            <person name="Jeffries C.D."/>
            <person name="Brambilla E.M."/>
            <person name="Kopitz M."/>
            <person name="Rohde M."/>
            <person name="Goker M."/>
            <person name="Tindall B.J."/>
            <person name="Detter J.C."/>
            <person name="Woyke T."/>
            <person name="Bristow J."/>
            <person name="Eisen J.A."/>
            <person name="Markowitz V."/>
            <person name="Hugenholtz P."/>
            <person name="Klenk H.P."/>
            <person name="Kyrpides N.C."/>
        </authorList>
    </citation>
    <scope>NUCLEOTIDE SEQUENCE [LARGE SCALE GENOMIC DNA]</scope>
    <source>
        <strain evidence="3">ATCC 43766 / DSM 16922 / JCM 21250 / NBRC 16016 / NCTC 11634 / CL345/78</strain>
    </source>
</reference>
<evidence type="ECO:0000313" key="3">
    <source>
        <dbReference type="Proteomes" id="UP000008641"/>
    </source>
</evidence>
<dbReference type="InterPro" id="IPR036249">
    <property type="entry name" value="Thioredoxin-like_sf"/>
</dbReference>
<dbReference type="RefSeq" id="WP_013598953.1">
    <property type="nucleotide sequence ID" value="NC_015144.1"/>
</dbReference>
<dbReference type="SUPFAM" id="SSF52833">
    <property type="entry name" value="Thioredoxin-like"/>
    <property type="match status" value="1"/>
</dbReference>
<proteinExistence type="predicted"/>
<dbReference type="PANTHER" id="PTHR13887:SF41">
    <property type="entry name" value="THIOREDOXIN SUPERFAMILY PROTEIN"/>
    <property type="match status" value="1"/>
</dbReference>
<dbReference type="KEGG" id="wvi:Weevi_1876"/>
<gene>
    <name evidence="2" type="ordered locus">Weevi_1876</name>
</gene>
<dbReference type="STRING" id="865938.Weevi_1876"/>
<dbReference type="Gene3D" id="3.40.30.10">
    <property type="entry name" value="Glutaredoxin"/>
    <property type="match status" value="1"/>
</dbReference>
<evidence type="ECO:0000259" key="1">
    <source>
        <dbReference type="Pfam" id="PF01323"/>
    </source>
</evidence>
<dbReference type="Proteomes" id="UP000008641">
    <property type="component" value="Chromosome"/>
</dbReference>
<dbReference type="HOGENOM" id="CLU_069253_0_2_10"/>
<reference evidence="3" key="2">
    <citation type="journal article" date="2011" name="Stand. Genomic Sci.">
        <title>Complete genome sequence of Weeksella virosa type strain (9751T).</title>
        <authorList>
            <person name="Lang E."/>
            <person name="Teshima H."/>
            <person name="Lucas S."/>
            <person name="Lapidus A."/>
            <person name="Hammon N."/>
            <person name="Deshpande S."/>
            <person name="Nolan M."/>
            <person name="Cheng J."/>
            <person name="Pitluck S."/>
            <person name="Liolios K."/>
            <person name="Pagani I."/>
            <person name="Mikhailova N."/>
            <person name="Ivanova N."/>
            <person name="Mavromatis K."/>
            <person name="Pati A."/>
            <person name="Tapia R."/>
            <person name="Han C."/>
            <person name="Goodwin L."/>
            <person name="Chen A."/>
            <person name="Palaniappan K."/>
            <person name="Land M."/>
            <person name="Hauser L."/>
            <person name="Chang Y."/>
            <person name="Jeffries C."/>
            <person name="Brambilla E."/>
            <person name="Kopitz M."/>
            <person name="Rohde M."/>
            <person name="Goker M."/>
            <person name="Tindall B."/>
            <person name="Detter J."/>
            <person name="Woyke T."/>
            <person name="Bristow J."/>
            <person name="Eisen J."/>
            <person name="Markowitz V."/>
            <person name="Hugenholtz P."/>
            <person name="Klenk H."/>
            <person name="Kyrpides N."/>
        </authorList>
    </citation>
    <scope>NUCLEOTIDE SEQUENCE [LARGE SCALE GENOMIC DNA]</scope>
    <source>
        <strain evidence="3">ATCC 43766 / DSM 16922 / JCM 21250 / NBRC 16016 / NCTC 11634 / CL345/78</strain>
    </source>
</reference>
<accession>F0P0Y0</accession>
<dbReference type="OrthoDB" id="9799122at2"/>
<dbReference type="GO" id="GO:0016491">
    <property type="term" value="F:oxidoreductase activity"/>
    <property type="evidence" value="ECO:0007669"/>
    <property type="project" value="InterPro"/>
</dbReference>
<organism evidence="2 3">
    <name type="scientific">Weeksella virosa (strain ATCC 43766 / DSM 16922 / JCM 21250 / CCUG 30538 / CDC 9751 / IAM 14551 / NBRC 16016 / NCTC 11634 / CL345/78)</name>
    <dbReference type="NCBI Taxonomy" id="865938"/>
    <lineage>
        <taxon>Bacteria</taxon>
        <taxon>Pseudomonadati</taxon>
        <taxon>Bacteroidota</taxon>
        <taxon>Flavobacteriia</taxon>
        <taxon>Flavobacteriales</taxon>
        <taxon>Weeksellaceae</taxon>
        <taxon>Weeksella</taxon>
    </lineage>
</organism>
<feature type="domain" description="DSBA-like thioredoxin" evidence="1">
    <location>
        <begin position="3"/>
        <end position="204"/>
    </location>
</feature>
<dbReference type="PANTHER" id="PTHR13887">
    <property type="entry name" value="GLUTATHIONE S-TRANSFERASE KAPPA"/>
    <property type="match status" value="1"/>
</dbReference>
<protein>
    <submittedName>
        <fullName evidence="2">DSBA oxidoreductase</fullName>
    </submittedName>
</protein>